<name>A0ABD2JRE9_9BILA</name>
<evidence type="ECO:0000256" key="1">
    <source>
        <dbReference type="SAM" id="MobiDB-lite"/>
    </source>
</evidence>
<accession>A0ABD2JRE9</accession>
<feature type="compositionally biased region" description="Low complexity" evidence="1">
    <location>
        <begin position="123"/>
        <end position="139"/>
    </location>
</feature>
<reference evidence="2 3" key="1">
    <citation type="submission" date="2024-10" db="EMBL/GenBank/DDBJ databases">
        <authorList>
            <person name="Kim D."/>
        </authorList>
    </citation>
    <scope>NUCLEOTIDE SEQUENCE [LARGE SCALE GENOMIC DNA]</scope>
    <source>
        <strain evidence="2">BH-2024</strain>
    </source>
</reference>
<dbReference type="AlphaFoldDB" id="A0ABD2JRE9"/>
<sequence>MSMKSIGHQIEFFLFDSKMGTNYSSSNSAPFDYGMTSRKKRKNRTYESNHFDKNYLIEGTEFWAENEYRKDSYLFERGKGRDRANFAEIYGKTPAEYGSPRVSCWAFSCSPCASKESAVAIPSHSLPPSSAPWSSPIQPNGAKSAHGSRPVGVPSKYLPTFG</sequence>
<comment type="caution">
    <text evidence="2">The sequence shown here is derived from an EMBL/GenBank/DDBJ whole genome shotgun (WGS) entry which is preliminary data.</text>
</comment>
<evidence type="ECO:0000313" key="3">
    <source>
        <dbReference type="Proteomes" id="UP001620626"/>
    </source>
</evidence>
<evidence type="ECO:0000313" key="2">
    <source>
        <dbReference type="EMBL" id="KAL3093168.1"/>
    </source>
</evidence>
<keyword evidence="3" id="KW-1185">Reference proteome</keyword>
<proteinExistence type="predicted"/>
<dbReference type="EMBL" id="JBICBT010000917">
    <property type="protein sequence ID" value="KAL3093168.1"/>
    <property type="molecule type" value="Genomic_DNA"/>
</dbReference>
<feature type="region of interest" description="Disordered" evidence="1">
    <location>
        <begin position="123"/>
        <end position="162"/>
    </location>
</feature>
<gene>
    <name evidence="2" type="ORF">niasHT_022618</name>
</gene>
<dbReference type="Proteomes" id="UP001620626">
    <property type="component" value="Unassembled WGS sequence"/>
</dbReference>
<protein>
    <submittedName>
        <fullName evidence="2">Uncharacterized protein</fullName>
    </submittedName>
</protein>
<organism evidence="2 3">
    <name type="scientific">Heterodera trifolii</name>
    <dbReference type="NCBI Taxonomy" id="157864"/>
    <lineage>
        <taxon>Eukaryota</taxon>
        <taxon>Metazoa</taxon>
        <taxon>Ecdysozoa</taxon>
        <taxon>Nematoda</taxon>
        <taxon>Chromadorea</taxon>
        <taxon>Rhabditida</taxon>
        <taxon>Tylenchina</taxon>
        <taxon>Tylenchomorpha</taxon>
        <taxon>Tylenchoidea</taxon>
        <taxon>Heteroderidae</taxon>
        <taxon>Heteroderinae</taxon>
        <taxon>Heterodera</taxon>
    </lineage>
</organism>